<feature type="region of interest" description="Disordered" evidence="1">
    <location>
        <begin position="1"/>
        <end position="23"/>
    </location>
</feature>
<feature type="compositionally biased region" description="Polar residues" evidence="1">
    <location>
        <begin position="1"/>
        <end position="16"/>
    </location>
</feature>
<organism evidence="2 3">
    <name type="scientific">Austropuccinia psidii MF-1</name>
    <dbReference type="NCBI Taxonomy" id="1389203"/>
    <lineage>
        <taxon>Eukaryota</taxon>
        <taxon>Fungi</taxon>
        <taxon>Dikarya</taxon>
        <taxon>Basidiomycota</taxon>
        <taxon>Pucciniomycotina</taxon>
        <taxon>Pucciniomycetes</taxon>
        <taxon>Pucciniales</taxon>
        <taxon>Sphaerophragmiaceae</taxon>
        <taxon>Austropuccinia</taxon>
    </lineage>
</organism>
<dbReference type="Proteomes" id="UP000765509">
    <property type="component" value="Unassembled WGS sequence"/>
</dbReference>
<reference evidence="2" key="1">
    <citation type="submission" date="2021-03" db="EMBL/GenBank/DDBJ databases">
        <title>Draft genome sequence of rust myrtle Austropuccinia psidii MF-1, a brazilian biotype.</title>
        <authorList>
            <person name="Quecine M.C."/>
            <person name="Pachon D.M.R."/>
            <person name="Bonatelli M.L."/>
            <person name="Correr F.H."/>
            <person name="Franceschini L.M."/>
            <person name="Leite T.F."/>
            <person name="Margarido G.R.A."/>
            <person name="Almeida C.A."/>
            <person name="Ferrarezi J.A."/>
            <person name="Labate C.A."/>
        </authorList>
    </citation>
    <scope>NUCLEOTIDE SEQUENCE</scope>
    <source>
        <strain evidence="2">MF-1</strain>
    </source>
</reference>
<dbReference type="EMBL" id="AVOT02049605">
    <property type="protein sequence ID" value="MBW0544772.1"/>
    <property type="molecule type" value="Genomic_DNA"/>
</dbReference>
<feature type="region of interest" description="Disordered" evidence="1">
    <location>
        <begin position="59"/>
        <end position="95"/>
    </location>
</feature>
<keyword evidence="3" id="KW-1185">Reference proteome</keyword>
<evidence type="ECO:0000313" key="3">
    <source>
        <dbReference type="Proteomes" id="UP000765509"/>
    </source>
</evidence>
<feature type="compositionally biased region" description="Polar residues" evidence="1">
    <location>
        <begin position="64"/>
        <end position="73"/>
    </location>
</feature>
<sequence length="326" mass="37826">MEQSNSPPNKQETTVIDESKGEKETAIAQIEEWGNWKTPQISPANENLQINFGLRQTRKRAARQESQSQTNYGLANFFSTKRKETEETESPSSTRVKTTFLGPNKIPFSAIFDAKNELNFITQEIALKAELKISPYTSKSTDAFSKPIGQIENLEVTTSNEEKNYRDFLVFESFNHIIDEENISILTFSKESIPPQIERKSKGKDPEEDELKVEDSEAIKRIKMQLTKMRRNLDMAIEDPEKWLALELSGMNKVDKVESQQKKFKMDLKLPEENSSGIAEDYFNLFQEEAWYISDTDKDSLNEELKDNIINHWQRENLKNWKRKVP</sequence>
<comment type="caution">
    <text evidence="2">The sequence shown here is derived from an EMBL/GenBank/DDBJ whole genome shotgun (WGS) entry which is preliminary data.</text>
</comment>
<proteinExistence type="predicted"/>
<evidence type="ECO:0000313" key="2">
    <source>
        <dbReference type="EMBL" id="MBW0544772.1"/>
    </source>
</evidence>
<accession>A0A9Q3FWD0</accession>
<name>A0A9Q3FWD0_9BASI</name>
<evidence type="ECO:0000256" key="1">
    <source>
        <dbReference type="SAM" id="MobiDB-lite"/>
    </source>
</evidence>
<dbReference type="AlphaFoldDB" id="A0A9Q3FWD0"/>
<protein>
    <submittedName>
        <fullName evidence="2">Uncharacterized protein</fullName>
    </submittedName>
</protein>
<gene>
    <name evidence="2" type="ORF">O181_084487</name>
</gene>